<dbReference type="GO" id="GO:0016787">
    <property type="term" value="F:hydrolase activity"/>
    <property type="evidence" value="ECO:0007669"/>
    <property type="project" value="UniProtKB-KW"/>
</dbReference>
<keyword evidence="2" id="KW-0378">Hydrolase</keyword>
<protein>
    <submittedName>
        <fullName evidence="2">Aminoacyl-tRNA hydrolase</fullName>
    </submittedName>
</protein>
<evidence type="ECO:0000259" key="1">
    <source>
        <dbReference type="Pfam" id="PF00472"/>
    </source>
</evidence>
<dbReference type="PANTHER" id="PTHR47814:SF1">
    <property type="entry name" value="PEPTIDYL-TRNA HYDROLASE ARFB"/>
    <property type="match status" value="1"/>
</dbReference>
<dbReference type="InterPro" id="IPR000352">
    <property type="entry name" value="Pep_chain_release_fac_I"/>
</dbReference>
<dbReference type="Gene3D" id="3.30.160.20">
    <property type="match status" value="1"/>
</dbReference>
<evidence type="ECO:0000313" key="3">
    <source>
        <dbReference type="Proteomes" id="UP000437736"/>
    </source>
</evidence>
<sequence>MADPDELRVAPGVVVPGTELAWRFSASGGAGGQHVNTANTRAEVVWDIAGSPSLPEPLRERLTARLGPVVAVAASDRRSQRRNRELA</sequence>
<dbReference type="SUPFAM" id="SSF110916">
    <property type="entry name" value="Peptidyl-tRNA hydrolase domain-like"/>
    <property type="match status" value="1"/>
</dbReference>
<evidence type="ECO:0000313" key="2">
    <source>
        <dbReference type="EMBL" id="MST34584.1"/>
    </source>
</evidence>
<gene>
    <name evidence="2" type="ORF">GHK86_17885</name>
</gene>
<dbReference type="PANTHER" id="PTHR47814">
    <property type="entry name" value="PEPTIDYL-TRNA HYDROLASE ARFB"/>
    <property type="match status" value="1"/>
</dbReference>
<keyword evidence="3" id="KW-1185">Reference proteome</keyword>
<dbReference type="Proteomes" id="UP000437736">
    <property type="component" value="Unassembled WGS sequence"/>
</dbReference>
<accession>A0ABW9QYR6</accession>
<reference evidence="2 3" key="1">
    <citation type="submission" date="2019-11" db="EMBL/GenBank/DDBJ databases">
        <title>Acidiferrimicrobium australis gen. nov., sp. nov., an acidophilic and obligately heterotrophic, member of the Actinobacteria that catalyses dissimilatory oxido- reduction of iron isolated from metal-rich acidic water in Chile.</title>
        <authorList>
            <person name="Gonzalez D."/>
            <person name="Huber K."/>
            <person name="Hedrich S."/>
            <person name="Rojas-Villalobos C."/>
            <person name="Quatrini R."/>
            <person name="Dinamarca M.A."/>
            <person name="Schwarz A."/>
            <person name="Canales C."/>
            <person name="Nancucheo I."/>
        </authorList>
    </citation>
    <scope>NUCLEOTIDE SEQUENCE [LARGE SCALE GENOMIC DNA]</scope>
    <source>
        <strain evidence="2 3">USS-CCA1</strain>
    </source>
</reference>
<feature type="domain" description="Prokaryotic-type class I peptide chain release factors" evidence="1">
    <location>
        <begin position="13"/>
        <end position="87"/>
    </location>
</feature>
<dbReference type="EMBL" id="WJHE01001083">
    <property type="protein sequence ID" value="MST34584.1"/>
    <property type="molecule type" value="Genomic_DNA"/>
</dbReference>
<name>A0ABW9QYR6_9ACTN</name>
<dbReference type="Pfam" id="PF00472">
    <property type="entry name" value="RF-1"/>
    <property type="match status" value="1"/>
</dbReference>
<organism evidence="2 3">
    <name type="scientific">Acidiferrimicrobium australe</name>
    <dbReference type="NCBI Taxonomy" id="2664430"/>
    <lineage>
        <taxon>Bacteria</taxon>
        <taxon>Bacillati</taxon>
        <taxon>Actinomycetota</taxon>
        <taxon>Acidimicrobiia</taxon>
        <taxon>Acidimicrobiales</taxon>
        <taxon>Acidimicrobiaceae</taxon>
        <taxon>Acidiferrimicrobium</taxon>
    </lineage>
</organism>
<comment type="caution">
    <text evidence="2">The sequence shown here is derived from an EMBL/GenBank/DDBJ whole genome shotgun (WGS) entry which is preliminary data.</text>
</comment>
<feature type="non-terminal residue" evidence="2">
    <location>
        <position position="87"/>
    </location>
</feature>
<proteinExistence type="predicted"/>